<accession>A0A3P8M2W7</accession>
<gene>
    <name evidence="1" type="ORF">NCTC13098_05919</name>
</gene>
<name>A0A3P8M2W7_RAOTE</name>
<dbReference type="Proteomes" id="UP000274346">
    <property type="component" value="Chromosome"/>
</dbReference>
<protein>
    <submittedName>
        <fullName evidence="1">Uncharacterized protein</fullName>
    </submittedName>
</protein>
<dbReference type="AlphaFoldDB" id="A0A3P8M2W7"/>
<proteinExistence type="predicted"/>
<organism evidence="1 2">
    <name type="scientific">Raoultella terrigena</name>
    <name type="common">Klebsiella terrigena</name>
    <dbReference type="NCBI Taxonomy" id="577"/>
    <lineage>
        <taxon>Bacteria</taxon>
        <taxon>Pseudomonadati</taxon>
        <taxon>Pseudomonadota</taxon>
        <taxon>Gammaproteobacteria</taxon>
        <taxon>Enterobacterales</taxon>
        <taxon>Enterobacteriaceae</taxon>
        <taxon>Klebsiella/Raoultella group</taxon>
        <taxon>Raoultella</taxon>
    </lineage>
</organism>
<dbReference type="KEGG" id="rtg:NCTC13098_05919"/>
<sequence>MRKNGEVAFGCGPAPSARLIPAAVGEFHPSAAAGAGALSD</sequence>
<reference evidence="1 2" key="1">
    <citation type="submission" date="2018-12" db="EMBL/GenBank/DDBJ databases">
        <authorList>
            <consortium name="Pathogen Informatics"/>
        </authorList>
    </citation>
    <scope>NUCLEOTIDE SEQUENCE [LARGE SCALE GENOMIC DNA]</scope>
    <source>
        <strain evidence="1 2">NCTC13098</strain>
    </source>
</reference>
<evidence type="ECO:0000313" key="2">
    <source>
        <dbReference type="Proteomes" id="UP000274346"/>
    </source>
</evidence>
<dbReference type="EMBL" id="LR131271">
    <property type="protein sequence ID" value="VDR29510.1"/>
    <property type="molecule type" value="Genomic_DNA"/>
</dbReference>
<evidence type="ECO:0000313" key="1">
    <source>
        <dbReference type="EMBL" id="VDR29510.1"/>
    </source>
</evidence>